<evidence type="ECO:0000256" key="1">
    <source>
        <dbReference type="SAM" id="SignalP"/>
    </source>
</evidence>
<feature type="chain" id="PRO_5015132101" evidence="1">
    <location>
        <begin position="31"/>
        <end position="53"/>
    </location>
</feature>
<dbReference type="AlphaFoldDB" id="A0A2P5ET50"/>
<proteinExistence type="predicted"/>
<keyword evidence="3" id="KW-1185">Reference proteome</keyword>
<organism evidence="2 3">
    <name type="scientific">Trema orientale</name>
    <name type="common">Charcoal tree</name>
    <name type="synonym">Celtis orientalis</name>
    <dbReference type="NCBI Taxonomy" id="63057"/>
    <lineage>
        <taxon>Eukaryota</taxon>
        <taxon>Viridiplantae</taxon>
        <taxon>Streptophyta</taxon>
        <taxon>Embryophyta</taxon>
        <taxon>Tracheophyta</taxon>
        <taxon>Spermatophyta</taxon>
        <taxon>Magnoliopsida</taxon>
        <taxon>eudicotyledons</taxon>
        <taxon>Gunneridae</taxon>
        <taxon>Pentapetalae</taxon>
        <taxon>rosids</taxon>
        <taxon>fabids</taxon>
        <taxon>Rosales</taxon>
        <taxon>Cannabaceae</taxon>
        <taxon>Trema</taxon>
    </lineage>
</organism>
<dbReference type="InParanoid" id="A0A2P5ET50"/>
<comment type="caution">
    <text evidence="2">The sequence shown here is derived from an EMBL/GenBank/DDBJ whole genome shotgun (WGS) entry which is preliminary data.</text>
</comment>
<evidence type="ECO:0000313" key="2">
    <source>
        <dbReference type="EMBL" id="PON88710.1"/>
    </source>
</evidence>
<dbReference type="OrthoDB" id="10305649at2759"/>
<accession>A0A2P5ET50</accession>
<name>A0A2P5ET50_TREOI</name>
<dbReference type="EMBL" id="JXTC01000102">
    <property type="protein sequence ID" value="PON88710.1"/>
    <property type="molecule type" value="Genomic_DNA"/>
</dbReference>
<dbReference type="Proteomes" id="UP000237000">
    <property type="component" value="Unassembled WGS sequence"/>
</dbReference>
<protein>
    <submittedName>
        <fullName evidence="2">Uncharacterized protein</fullName>
    </submittedName>
</protein>
<sequence length="53" mass="6078">MHNSVPVSNNILKSEFCLIAILVFQGLCIGAEDNEGYQEKNNRKDSQYKTRNF</sequence>
<keyword evidence="1" id="KW-0732">Signal</keyword>
<evidence type="ECO:0000313" key="3">
    <source>
        <dbReference type="Proteomes" id="UP000237000"/>
    </source>
</evidence>
<feature type="signal peptide" evidence="1">
    <location>
        <begin position="1"/>
        <end position="30"/>
    </location>
</feature>
<gene>
    <name evidence="2" type="ORF">TorRG33x02_154160</name>
</gene>
<reference evidence="3" key="1">
    <citation type="submission" date="2016-06" db="EMBL/GenBank/DDBJ databases">
        <title>Parallel loss of symbiosis genes in relatives of nitrogen-fixing non-legume Parasponia.</title>
        <authorList>
            <person name="Van Velzen R."/>
            <person name="Holmer R."/>
            <person name="Bu F."/>
            <person name="Rutten L."/>
            <person name="Van Zeijl A."/>
            <person name="Liu W."/>
            <person name="Santuari L."/>
            <person name="Cao Q."/>
            <person name="Sharma T."/>
            <person name="Shen D."/>
            <person name="Roswanjaya Y."/>
            <person name="Wardhani T."/>
            <person name="Kalhor M.S."/>
            <person name="Jansen J."/>
            <person name="Van den Hoogen J."/>
            <person name="Gungor B."/>
            <person name="Hartog M."/>
            <person name="Hontelez J."/>
            <person name="Verver J."/>
            <person name="Yang W.-C."/>
            <person name="Schijlen E."/>
            <person name="Repin R."/>
            <person name="Schilthuizen M."/>
            <person name="Schranz E."/>
            <person name="Heidstra R."/>
            <person name="Miyata K."/>
            <person name="Fedorova E."/>
            <person name="Kohlen W."/>
            <person name="Bisseling T."/>
            <person name="Smit S."/>
            <person name="Geurts R."/>
        </authorList>
    </citation>
    <scope>NUCLEOTIDE SEQUENCE [LARGE SCALE GENOMIC DNA]</scope>
    <source>
        <strain evidence="3">cv. RG33-2</strain>
    </source>
</reference>